<comment type="caution">
    <text evidence="8">The sequence shown here is derived from an EMBL/GenBank/DDBJ whole genome shotgun (WGS) entry which is preliminary data.</text>
</comment>
<feature type="transmembrane region" description="Helical" evidence="6">
    <location>
        <begin position="108"/>
        <end position="133"/>
    </location>
</feature>
<feature type="transmembrane region" description="Helical" evidence="6">
    <location>
        <begin position="288"/>
        <end position="308"/>
    </location>
</feature>
<dbReference type="PANTHER" id="PTHR23513:SF6">
    <property type="entry name" value="MAJOR FACILITATOR SUPERFAMILY ASSOCIATED DOMAIN-CONTAINING PROTEIN"/>
    <property type="match status" value="1"/>
</dbReference>
<feature type="transmembrane region" description="Helical" evidence="6">
    <location>
        <begin position="314"/>
        <end position="340"/>
    </location>
</feature>
<evidence type="ECO:0000313" key="9">
    <source>
        <dbReference type="Proteomes" id="UP000315369"/>
    </source>
</evidence>
<protein>
    <submittedName>
        <fullName evidence="8">MFS transporter</fullName>
    </submittedName>
</protein>
<feature type="transmembrane region" description="Helical" evidence="6">
    <location>
        <begin position="226"/>
        <end position="250"/>
    </location>
</feature>
<dbReference type="Proteomes" id="UP000315369">
    <property type="component" value="Unassembled WGS sequence"/>
</dbReference>
<feature type="transmembrane region" description="Helical" evidence="6">
    <location>
        <begin position="166"/>
        <end position="192"/>
    </location>
</feature>
<keyword evidence="3 6" id="KW-0812">Transmembrane</keyword>
<proteinExistence type="predicted"/>
<evidence type="ECO:0000256" key="4">
    <source>
        <dbReference type="ARBA" id="ARBA00022989"/>
    </source>
</evidence>
<feature type="transmembrane region" description="Helical" evidence="6">
    <location>
        <begin position="20"/>
        <end position="46"/>
    </location>
</feature>
<feature type="transmembrane region" description="Helical" evidence="6">
    <location>
        <begin position="386"/>
        <end position="407"/>
    </location>
</feature>
<evidence type="ECO:0000256" key="6">
    <source>
        <dbReference type="SAM" id="Phobius"/>
    </source>
</evidence>
<dbReference type="Gene3D" id="1.20.1250.20">
    <property type="entry name" value="MFS general substrate transporter like domains"/>
    <property type="match status" value="1"/>
</dbReference>
<name>A0A540WL92_9BACT</name>
<dbReference type="Pfam" id="PF07690">
    <property type="entry name" value="MFS_1"/>
    <property type="match status" value="1"/>
</dbReference>
<dbReference type="InterPro" id="IPR036259">
    <property type="entry name" value="MFS_trans_sf"/>
</dbReference>
<comment type="subcellular location">
    <subcellularLocation>
        <location evidence="1">Cell membrane</location>
        <topology evidence="1">Multi-pass membrane protein</topology>
    </subcellularLocation>
</comment>
<keyword evidence="9" id="KW-1185">Reference proteome</keyword>
<evidence type="ECO:0000256" key="5">
    <source>
        <dbReference type="ARBA" id="ARBA00023136"/>
    </source>
</evidence>
<accession>A0A540WL92</accession>
<gene>
    <name evidence="8" type="ORF">FJV41_42750</name>
</gene>
<feature type="domain" description="Major facilitator superfamily (MFS) profile" evidence="7">
    <location>
        <begin position="216"/>
        <end position="421"/>
    </location>
</feature>
<feature type="transmembrane region" description="Helical" evidence="6">
    <location>
        <begin position="79"/>
        <end position="101"/>
    </location>
</feature>
<feature type="transmembrane region" description="Helical" evidence="6">
    <location>
        <begin position="352"/>
        <end position="374"/>
    </location>
</feature>
<dbReference type="GO" id="GO:0022857">
    <property type="term" value="F:transmembrane transporter activity"/>
    <property type="evidence" value="ECO:0007669"/>
    <property type="project" value="InterPro"/>
</dbReference>
<reference evidence="8 9" key="1">
    <citation type="submission" date="2019-06" db="EMBL/GenBank/DDBJ databases">
        <authorList>
            <person name="Livingstone P."/>
            <person name="Whitworth D."/>
        </authorList>
    </citation>
    <scope>NUCLEOTIDE SEQUENCE [LARGE SCALE GENOMIC DNA]</scope>
    <source>
        <strain evidence="8 9">AM401</strain>
    </source>
</reference>
<feature type="transmembrane region" description="Helical" evidence="6">
    <location>
        <begin position="53"/>
        <end position="73"/>
    </location>
</feature>
<feature type="transmembrane region" description="Helical" evidence="6">
    <location>
        <begin position="262"/>
        <end position="281"/>
    </location>
</feature>
<dbReference type="EMBL" id="VIFM01000308">
    <property type="protein sequence ID" value="TQF09793.1"/>
    <property type="molecule type" value="Genomic_DNA"/>
</dbReference>
<dbReference type="PANTHER" id="PTHR23513">
    <property type="entry name" value="INTEGRAL MEMBRANE EFFLUX PROTEIN-RELATED"/>
    <property type="match status" value="1"/>
</dbReference>
<dbReference type="PROSITE" id="PS50850">
    <property type="entry name" value="MFS"/>
    <property type="match status" value="1"/>
</dbReference>
<evidence type="ECO:0000256" key="2">
    <source>
        <dbReference type="ARBA" id="ARBA00022475"/>
    </source>
</evidence>
<dbReference type="InterPro" id="IPR011701">
    <property type="entry name" value="MFS"/>
</dbReference>
<dbReference type="RefSeq" id="WP_141648383.1">
    <property type="nucleotide sequence ID" value="NZ_VIFM01000308.1"/>
</dbReference>
<dbReference type="GO" id="GO:0005886">
    <property type="term" value="C:plasma membrane"/>
    <property type="evidence" value="ECO:0007669"/>
    <property type="project" value="UniProtKB-SubCell"/>
</dbReference>
<organism evidence="8 9">
    <name type="scientific">Myxococcus llanfairpwllgwyngyllgogerychwyrndrobwllllantysiliogogogochensis</name>
    <dbReference type="NCBI Taxonomy" id="2590453"/>
    <lineage>
        <taxon>Bacteria</taxon>
        <taxon>Pseudomonadati</taxon>
        <taxon>Myxococcota</taxon>
        <taxon>Myxococcia</taxon>
        <taxon>Myxococcales</taxon>
        <taxon>Cystobacterineae</taxon>
        <taxon>Myxococcaceae</taxon>
        <taxon>Myxococcus</taxon>
    </lineage>
</organism>
<dbReference type="AlphaFoldDB" id="A0A540WL92"/>
<dbReference type="OrthoDB" id="145388at2"/>
<keyword evidence="5 6" id="KW-0472">Membrane</keyword>
<keyword evidence="2" id="KW-1003">Cell membrane</keyword>
<dbReference type="InterPro" id="IPR020846">
    <property type="entry name" value="MFS_dom"/>
</dbReference>
<sequence length="421" mass="43215">MSPGPPPGLWRNATFLRLWAAQTVTLTGSAVTKVALPLVAVTILNLTPQQMGLLMAVEIAPTLLLRLPAAAWADASSRQVPVLVACSLTSSLLIASIPLLWWMGLLSFGLLLGMAFCLTSVSAIGGMFAAPILPAVVGDGQLVEANGRFSVTRNLADVSGRSLGGLLVSVLSAPVALLVDAASFAVAALLTVAVRVPRKPQHVPARNTASLKGLTLGFSLLLQRPFLGLGLVIVGYLCLANGVVSALLVLFMSGDLGMSPSLIGPIVGVGSVGGIVASLLVGTFHRRLGAQWTVAVAVALLTGSFALLPLARPGALGLVACLNYELMGSFGASLLLITLFAEVPRQVPSNALARVMAVISLMPEVSTMLGALLGGTLGTSLGIPRAFAVSFAFALLSGTALALGLAWRRRLLLKRQAMVGG</sequence>
<dbReference type="SUPFAM" id="SSF103473">
    <property type="entry name" value="MFS general substrate transporter"/>
    <property type="match status" value="1"/>
</dbReference>
<dbReference type="CDD" id="cd06173">
    <property type="entry name" value="MFS_MefA_like"/>
    <property type="match status" value="1"/>
</dbReference>
<evidence type="ECO:0000313" key="8">
    <source>
        <dbReference type="EMBL" id="TQF09793.1"/>
    </source>
</evidence>
<evidence type="ECO:0000259" key="7">
    <source>
        <dbReference type="PROSITE" id="PS50850"/>
    </source>
</evidence>
<keyword evidence="4 6" id="KW-1133">Transmembrane helix</keyword>
<evidence type="ECO:0000256" key="3">
    <source>
        <dbReference type="ARBA" id="ARBA00022692"/>
    </source>
</evidence>
<evidence type="ECO:0000256" key="1">
    <source>
        <dbReference type="ARBA" id="ARBA00004651"/>
    </source>
</evidence>